<feature type="DNA-binding region" description="H-T-H motif" evidence="4">
    <location>
        <begin position="47"/>
        <end position="66"/>
    </location>
</feature>
<evidence type="ECO:0000256" key="4">
    <source>
        <dbReference type="PROSITE-ProRule" id="PRU00335"/>
    </source>
</evidence>
<sequence>MDVNAARAVPVEQPEPSRRTRKRDERRDRVYAAAVALFVEQGYEETSMDDVAARSGLSRTTVFNHFPRKAAFLEEWSRRRRQRAARSFDMPDASDRPLRELLGGYFASLAALNAETRVETKALMGISLQQSDALLGHTLGSDLADLVAASGARLRPSADARQIGRLLALGYYSAVVRWIHVEPAPFDLGDELSNLVETVLSGALTD</sequence>
<evidence type="ECO:0000313" key="8">
    <source>
        <dbReference type="Proteomes" id="UP001595947"/>
    </source>
</evidence>
<dbReference type="SUPFAM" id="SSF46689">
    <property type="entry name" value="Homeodomain-like"/>
    <property type="match status" value="1"/>
</dbReference>
<feature type="compositionally biased region" description="Basic and acidic residues" evidence="5">
    <location>
        <begin position="15"/>
        <end position="26"/>
    </location>
</feature>
<evidence type="ECO:0000256" key="3">
    <source>
        <dbReference type="ARBA" id="ARBA00023163"/>
    </source>
</evidence>
<keyword evidence="2 4" id="KW-0238">DNA-binding</keyword>
<feature type="region of interest" description="Disordered" evidence="5">
    <location>
        <begin position="1"/>
        <end position="26"/>
    </location>
</feature>
<organism evidence="7 8">
    <name type="scientific">Actinomycetospora atypica</name>
    <dbReference type="NCBI Taxonomy" id="1290095"/>
    <lineage>
        <taxon>Bacteria</taxon>
        <taxon>Bacillati</taxon>
        <taxon>Actinomycetota</taxon>
        <taxon>Actinomycetes</taxon>
        <taxon>Pseudonocardiales</taxon>
        <taxon>Pseudonocardiaceae</taxon>
        <taxon>Actinomycetospora</taxon>
    </lineage>
</organism>
<protein>
    <submittedName>
        <fullName evidence="7">TetR/AcrR family transcriptional regulator</fullName>
    </submittedName>
</protein>
<proteinExistence type="predicted"/>
<dbReference type="PANTHER" id="PTHR30055">
    <property type="entry name" value="HTH-TYPE TRANSCRIPTIONAL REGULATOR RUTR"/>
    <property type="match status" value="1"/>
</dbReference>
<dbReference type="Gene3D" id="1.10.357.10">
    <property type="entry name" value="Tetracycline Repressor, domain 2"/>
    <property type="match status" value="1"/>
</dbReference>
<keyword evidence="3" id="KW-0804">Transcription</keyword>
<reference evidence="8" key="1">
    <citation type="journal article" date="2019" name="Int. J. Syst. Evol. Microbiol.">
        <title>The Global Catalogue of Microorganisms (GCM) 10K type strain sequencing project: providing services to taxonomists for standard genome sequencing and annotation.</title>
        <authorList>
            <consortium name="The Broad Institute Genomics Platform"/>
            <consortium name="The Broad Institute Genome Sequencing Center for Infectious Disease"/>
            <person name="Wu L."/>
            <person name="Ma J."/>
        </authorList>
    </citation>
    <scope>NUCLEOTIDE SEQUENCE [LARGE SCALE GENOMIC DNA]</scope>
    <source>
        <strain evidence="8">CGMCC 4.7093</strain>
    </source>
</reference>
<keyword evidence="8" id="KW-1185">Reference proteome</keyword>
<dbReference type="PRINTS" id="PR00455">
    <property type="entry name" value="HTHTETR"/>
</dbReference>
<dbReference type="InterPro" id="IPR001647">
    <property type="entry name" value="HTH_TetR"/>
</dbReference>
<feature type="domain" description="HTH tetR-type" evidence="6">
    <location>
        <begin position="24"/>
        <end position="84"/>
    </location>
</feature>
<gene>
    <name evidence="7" type="ORF">ACFPBZ_20560</name>
</gene>
<dbReference type="InterPro" id="IPR050109">
    <property type="entry name" value="HTH-type_TetR-like_transc_reg"/>
</dbReference>
<evidence type="ECO:0000259" key="6">
    <source>
        <dbReference type="PROSITE" id="PS50977"/>
    </source>
</evidence>
<dbReference type="PANTHER" id="PTHR30055:SF234">
    <property type="entry name" value="HTH-TYPE TRANSCRIPTIONAL REGULATOR BETI"/>
    <property type="match status" value="1"/>
</dbReference>
<keyword evidence="1" id="KW-0805">Transcription regulation</keyword>
<dbReference type="RefSeq" id="WP_378037972.1">
    <property type="nucleotide sequence ID" value="NZ_JBHSIV010000025.1"/>
</dbReference>
<accession>A0ABV9YRZ6</accession>
<dbReference type="PROSITE" id="PS50977">
    <property type="entry name" value="HTH_TETR_2"/>
    <property type="match status" value="1"/>
</dbReference>
<dbReference type="EMBL" id="JBHSIV010000025">
    <property type="protein sequence ID" value="MFC5064627.1"/>
    <property type="molecule type" value="Genomic_DNA"/>
</dbReference>
<dbReference type="Proteomes" id="UP001595947">
    <property type="component" value="Unassembled WGS sequence"/>
</dbReference>
<evidence type="ECO:0000256" key="5">
    <source>
        <dbReference type="SAM" id="MobiDB-lite"/>
    </source>
</evidence>
<dbReference type="InterPro" id="IPR009057">
    <property type="entry name" value="Homeodomain-like_sf"/>
</dbReference>
<evidence type="ECO:0000313" key="7">
    <source>
        <dbReference type="EMBL" id="MFC5064627.1"/>
    </source>
</evidence>
<evidence type="ECO:0000256" key="1">
    <source>
        <dbReference type="ARBA" id="ARBA00023015"/>
    </source>
</evidence>
<comment type="caution">
    <text evidence="7">The sequence shown here is derived from an EMBL/GenBank/DDBJ whole genome shotgun (WGS) entry which is preliminary data.</text>
</comment>
<name>A0ABV9YRZ6_9PSEU</name>
<dbReference type="Pfam" id="PF00440">
    <property type="entry name" value="TetR_N"/>
    <property type="match status" value="1"/>
</dbReference>
<evidence type="ECO:0000256" key="2">
    <source>
        <dbReference type="ARBA" id="ARBA00023125"/>
    </source>
</evidence>